<dbReference type="AlphaFoldDB" id="A0AAD6LK38"/>
<evidence type="ECO:0000313" key="1">
    <source>
        <dbReference type="EMBL" id="KAJ6968419.1"/>
    </source>
</evidence>
<accession>A0AAD6LK38</accession>
<dbReference type="EMBL" id="JAQIZT010000016">
    <property type="protein sequence ID" value="KAJ6968419.1"/>
    <property type="molecule type" value="Genomic_DNA"/>
</dbReference>
<sequence length="154" mass="17405">MALPGAGGRTESELRKLAEQAQARPLWVPEKAPADAELSCESGNNPRTWLPLLQTPSLTEFPLLFFSYILNSQTRHDEGNINGFVINQTNPKFTLSQTLNYFNFKLTPNQTPVVRNPATGDELIIAQRRGKHTETQYFTWFGKTAYIHGRDNII</sequence>
<protein>
    <submittedName>
        <fullName evidence="1">Uncharacterized protein</fullName>
    </submittedName>
</protein>
<evidence type="ECO:0000313" key="2">
    <source>
        <dbReference type="Proteomes" id="UP001164929"/>
    </source>
</evidence>
<keyword evidence="2" id="KW-1185">Reference proteome</keyword>
<organism evidence="1 2">
    <name type="scientific">Populus alba x Populus x berolinensis</name>
    <dbReference type="NCBI Taxonomy" id="444605"/>
    <lineage>
        <taxon>Eukaryota</taxon>
        <taxon>Viridiplantae</taxon>
        <taxon>Streptophyta</taxon>
        <taxon>Embryophyta</taxon>
        <taxon>Tracheophyta</taxon>
        <taxon>Spermatophyta</taxon>
        <taxon>Magnoliopsida</taxon>
        <taxon>eudicotyledons</taxon>
        <taxon>Gunneridae</taxon>
        <taxon>Pentapetalae</taxon>
        <taxon>rosids</taxon>
        <taxon>fabids</taxon>
        <taxon>Malpighiales</taxon>
        <taxon>Salicaceae</taxon>
        <taxon>Saliceae</taxon>
        <taxon>Populus</taxon>
    </lineage>
</organism>
<proteinExistence type="predicted"/>
<gene>
    <name evidence="1" type="ORF">NC653_036401</name>
</gene>
<dbReference type="Proteomes" id="UP001164929">
    <property type="component" value="Chromosome 16"/>
</dbReference>
<name>A0AAD6LK38_9ROSI</name>
<comment type="caution">
    <text evidence="1">The sequence shown here is derived from an EMBL/GenBank/DDBJ whole genome shotgun (WGS) entry which is preliminary data.</text>
</comment>
<reference evidence="1 2" key="1">
    <citation type="journal article" date="2023" name="Mol. Ecol. Resour.">
        <title>Chromosome-level genome assembly of a triploid poplar Populus alba 'Berolinensis'.</title>
        <authorList>
            <person name="Chen S."/>
            <person name="Yu Y."/>
            <person name="Wang X."/>
            <person name="Wang S."/>
            <person name="Zhang T."/>
            <person name="Zhou Y."/>
            <person name="He R."/>
            <person name="Meng N."/>
            <person name="Wang Y."/>
            <person name="Liu W."/>
            <person name="Liu Z."/>
            <person name="Liu J."/>
            <person name="Guo Q."/>
            <person name="Huang H."/>
            <person name="Sederoff R.R."/>
            <person name="Wang G."/>
            <person name="Qu G."/>
            <person name="Chen S."/>
        </authorList>
    </citation>
    <scope>NUCLEOTIDE SEQUENCE [LARGE SCALE GENOMIC DNA]</scope>
    <source>
        <strain evidence="1">SC-2020</strain>
    </source>
</reference>